<dbReference type="AlphaFoldDB" id="A0A166C6S9"/>
<sequence length="166" mass="18768">MSSYTKLVIFILVLLLISAGIIFLDSSVDTINKSIPSINEDIEKGNDDYNDAVELLNNKNYTGAMNKATSASNYYNSSLKKLSDVKSNFNNDINNVHKSYINAAYKEVQIKIKAINSLTMAINYYEDHYNSTGNTYALEANDYMNESLQYQDSRNQLVSENPNLFK</sequence>
<comment type="caution">
    <text evidence="1">The sequence shown here is derived from an EMBL/GenBank/DDBJ whole genome shotgun (WGS) entry which is preliminary data.</text>
</comment>
<name>A0A166C6S9_METOA</name>
<keyword evidence="2" id="KW-1185">Reference proteome</keyword>
<gene>
    <name evidence="1" type="ORF">MBORA_00970</name>
</gene>
<dbReference type="STRING" id="66851.MBORA_00970"/>
<accession>A0A166C6S9</accession>
<dbReference type="PATRIC" id="fig|66851.6.peg.124"/>
<organism evidence="1 2">
    <name type="scientific">Methanobrevibacter oralis</name>
    <dbReference type="NCBI Taxonomy" id="66851"/>
    <lineage>
        <taxon>Archaea</taxon>
        <taxon>Methanobacteriati</taxon>
        <taxon>Methanobacteriota</taxon>
        <taxon>Methanomada group</taxon>
        <taxon>Methanobacteria</taxon>
        <taxon>Methanobacteriales</taxon>
        <taxon>Methanobacteriaceae</taxon>
        <taxon>Methanobrevibacter</taxon>
    </lineage>
</organism>
<evidence type="ECO:0000313" key="2">
    <source>
        <dbReference type="Proteomes" id="UP000077428"/>
    </source>
</evidence>
<proteinExistence type="predicted"/>
<reference evidence="2" key="1">
    <citation type="journal article" date="2016" name="Genome Announc.">
        <title>Draft Genome Sequences of Methanobrevibacter curvatus DSM11111, Methanobrevibacter cuticularis DSM11139, Methanobrevibacter filiformis DSM11501, and Methanobrevibacter oralis DSM7256.</title>
        <authorList>
            <person name="Poehlein A."/>
            <person name="Seedorf H."/>
        </authorList>
    </citation>
    <scope>NUCLEOTIDE SEQUENCE [LARGE SCALE GENOMIC DNA]</scope>
    <source>
        <strain evidence="2">DSM 7256 / JCM 30027 / ZR</strain>
    </source>
</reference>
<dbReference type="RefSeq" id="WP_052331795.1">
    <property type="nucleotide sequence ID" value="NZ_CABMAB010000015.1"/>
</dbReference>
<dbReference type="Proteomes" id="UP000077428">
    <property type="component" value="Unassembled WGS sequence"/>
</dbReference>
<dbReference type="OrthoDB" id="75530at2157"/>
<evidence type="ECO:0000313" key="1">
    <source>
        <dbReference type="EMBL" id="KZX14191.1"/>
    </source>
</evidence>
<dbReference type="EMBL" id="LWMU01000022">
    <property type="protein sequence ID" value="KZX14191.1"/>
    <property type="molecule type" value="Genomic_DNA"/>
</dbReference>
<protein>
    <submittedName>
        <fullName evidence="1">Uncharacterized protein</fullName>
    </submittedName>
</protein>